<dbReference type="Pfam" id="PF00213">
    <property type="entry name" value="OSCP"/>
    <property type="match status" value="1"/>
</dbReference>
<dbReference type="EMBL" id="WMIF01000003">
    <property type="protein sequence ID" value="MTH33601.1"/>
    <property type="molecule type" value="Genomic_DNA"/>
</dbReference>
<dbReference type="InterPro" id="IPR000711">
    <property type="entry name" value="ATPase_OSCP/dsu"/>
</dbReference>
<keyword evidence="5 8" id="KW-0472">Membrane</keyword>
<keyword evidence="8" id="KW-1003">Cell membrane</keyword>
<dbReference type="AlphaFoldDB" id="A0A844H2Y2"/>
<dbReference type="SUPFAM" id="SSF47928">
    <property type="entry name" value="N-terminal domain of the delta subunit of the F1F0-ATP synthase"/>
    <property type="match status" value="1"/>
</dbReference>
<evidence type="ECO:0000256" key="1">
    <source>
        <dbReference type="ARBA" id="ARBA00004370"/>
    </source>
</evidence>
<comment type="caution">
    <text evidence="9">The sequence shown here is derived from an EMBL/GenBank/DDBJ whole genome shotgun (WGS) entry which is preliminary data.</text>
</comment>
<evidence type="ECO:0000256" key="4">
    <source>
        <dbReference type="ARBA" id="ARBA00023065"/>
    </source>
</evidence>
<evidence type="ECO:0000256" key="3">
    <source>
        <dbReference type="ARBA" id="ARBA00022781"/>
    </source>
</evidence>
<reference evidence="9 10" key="1">
    <citation type="submission" date="2019-11" db="EMBL/GenBank/DDBJ databases">
        <authorList>
            <person name="Dong K."/>
        </authorList>
    </citation>
    <scope>NUCLEOTIDE SEQUENCE [LARGE SCALE GENOMIC DNA]</scope>
    <source>
        <strain evidence="9 10">JCM 17370</strain>
    </source>
</reference>
<keyword evidence="2 8" id="KW-0813">Transport</keyword>
<comment type="subcellular location">
    <subcellularLocation>
        <location evidence="8">Cell membrane</location>
        <topology evidence="8">Peripheral membrane protein</topology>
    </subcellularLocation>
    <subcellularLocation>
        <location evidence="1">Membrane</location>
    </subcellularLocation>
</comment>
<dbReference type="PROSITE" id="PS00389">
    <property type="entry name" value="ATPASE_DELTA"/>
    <property type="match status" value="1"/>
</dbReference>
<protein>
    <recommendedName>
        <fullName evidence="8">ATP synthase subunit delta</fullName>
    </recommendedName>
    <alternativeName>
        <fullName evidence="8">ATP synthase F(1) sector subunit delta</fullName>
    </alternativeName>
    <alternativeName>
        <fullName evidence="8">F-type ATPase subunit delta</fullName>
        <shortName evidence="8">F-ATPase subunit delta</shortName>
    </alternativeName>
</protein>
<dbReference type="InterPro" id="IPR020781">
    <property type="entry name" value="ATPase_OSCP/d_CS"/>
</dbReference>
<evidence type="ECO:0000313" key="9">
    <source>
        <dbReference type="EMBL" id="MTH33601.1"/>
    </source>
</evidence>
<evidence type="ECO:0000313" key="10">
    <source>
        <dbReference type="Proteomes" id="UP000442533"/>
    </source>
</evidence>
<dbReference type="InterPro" id="IPR026015">
    <property type="entry name" value="ATP_synth_OSCP/delta_N_sf"/>
</dbReference>
<gene>
    <name evidence="8" type="primary">atpH</name>
    <name evidence="9" type="ORF">GL279_03220</name>
</gene>
<comment type="similarity">
    <text evidence="8">Belongs to the ATPase delta chain family.</text>
</comment>
<evidence type="ECO:0000256" key="5">
    <source>
        <dbReference type="ARBA" id="ARBA00023136"/>
    </source>
</evidence>
<evidence type="ECO:0000256" key="8">
    <source>
        <dbReference type="HAMAP-Rule" id="MF_01416"/>
    </source>
</evidence>
<accession>A0A844H2Y2</accession>
<dbReference type="NCBIfam" id="NF004406">
    <property type="entry name" value="PRK05758.3-2"/>
    <property type="match status" value="1"/>
</dbReference>
<dbReference type="GO" id="GO:0005886">
    <property type="term" value="C:plasma membrane"/>
    <property type="evidence" value="ECO:0007669"/>
    <property type="project" value="UniProtKB-SubCell"/>
</dbReference>
<keyword evidence="3 8" id="KW-0375">Hydrogen ion transport</keyword>
<dbReference type="GO" id="GO:0046933">
    <property type="term" value="F:proton-transporting ATP synthase activity, rotational mechanism"/>
    <property type="evidence" value="ECO:0007669"/>
    <property type="project" value="UniProtKB-UniRule"/>
</dbReference>
<keyword evidence="4 8" id="KW-0406">Ion transport</keyword>
<keyword evidence="10" id="KW-1185">Reference proteome</keyword>
<comment type="function">
    <text evidence="8">This protein is part of the stalk that links CF(0) to CF(1). It either transmits conformational changes from CF(0) to CF(1) or is implicated in proton conduction.</text>
</comment>
<dbReference type="PRINTS" id="PR00125">
    <property type="entry name" value="ATPASEDELTA"/>
</dbReference>
<dbReference type="Gene3D" id="1.10.520.20">
    <property type="entry name" value="N-terminal domain of the delta subunit of the F1F0-ATP synthase"/>
    <property type="match status" value="1"/>
</dbReference>
<dbReference type="Proteomes" id="UP000442533">
    <property type="component" value="Unassembled WGS sequence"/>
</dbReference>
<dbReference type="PANTHER" id="PTHR11910">
    <property type="entry name" value="ATP SYNTHASE DELTA CHAIN"/>
    <property type="match status" value="1"/>
</dbReference>
<keyword evidence="7 8" id="KW-0066">ATP synthesis</keyword>
<evidence type="ECO:0000256" key="2">
    <source>
        <dbReference type="ARBA" id="ARBA00022448"/>
    </source>
</evidence>
<proteinExistence type="inferred from homology"/>
<dbReference type="NCBIfam" id="TIGR01145">
    <property type="entry name" value="ATP_synt_delta"/>
    <property type="match status" value="1"/>
</dbReference>
<keyword evidence="6 8" id="KW-0139">CF(1)</keyword>
<dbReference type="OrthoDB" id="9796185at2"/>
<organism evidence="9 10">
    <name type="scientific">Paracoccus limosus</name>
    <dbReference type="NCBI Taxonomy" id="913252"/>
    <lineage>
        <taxon>Bacteria</taxon>
        <taxon>Pseudomonadati</taxon>
        <taxon>Pseudomonadota</taxon>
        <taxon>Alphaproteobacteria</taxon>
        <taxon>Rhodobacterales</taxon>
        <taxon>Paracoccaceae</taxon>
        <taxon>Paracoccus</taxon>
    </lineage>
</organism>
<sequence>MTVANSASISADIAGRYAQALFELVKDSGGIDALSTQVDELASAYDDSADLRDLTVSPLYDRNAQEAAITALASRMGLSAELANTLRLLARNRRLFTLPQFVARLRGLIADARGEVTADVTSAQALTQEQQARLVSTLNAKTGKTVKLNARVDENLIGGMIVKLGSQMIDSSIRSKLASLQNAMKEVG</sequence>
<evidence type="ECO:0000256" key="7">
    <source>
        <dbReference type="ARBA" id="ARBA00023310"/>
    </source>
</evidence>
<dbReference type="GO" id="GO:0045259">
    <property type="term" value="C:proton-transporting ATP synthase complex"/>
    <property type="evidence" value="ECO:0007669"/>
    <property type="project" value="UniProtKB-KW"/>
</dbReference>
<name>A0A844H2Y2_9RHOB</name>
<evidence type="ECO:0000256" key="6">
    <source>
        <dbReference type="ARBA" id="ARBA00023196"/>
    </source>
</evidence>
<comment type="function">
    <text evidence="8">F(1)F(0) ATP synthase produces ATP from ADP in the presence of a proton or sodium gradient. F-type ATPases consist of two structural domains, F(1) containing the extramembraneous catalytic core and F(0) containing the membrane proton channel, linked together by a central stalk and a peripheral stalk. During catalysis, ATP synthesis in the catalytic domain of F(1) is coupled via a rotary mechanism of the central stalk subunits to proton translocation.</text>
</comment>
<dbReference type="HAMAP" id="MF_01416">
    <property type="entry name" value="ATP_synth_delta_bact"/>
    <property type="match status" value="1"/>
</dbReference>